<sequence length="518" mass="58176">MNSNDTIFIEQLLPCGKTIPNRLVKVAMYEHLSSILGGPPNDFHYEQYAAWSKHDWGMIVTGNVQVSKQHLTLGRDMVVPKVLTNQTIQPFQQLAQVIHGNQHSHSLAIMQLNHAGRQSSNILGGRLPFVSPLGPSAVRFGHSKRNEGAISNLFHRLLFQTPRATSSADIDNVVSEFVRGASLALQSGFDGVQLHVAHGYLLAQFLSSKSNTRTDKYSYHSLLLLSRIVNAIREVVPRDFVLGIKFNTSDYSLLEQSEAKVAQEERALTHLRQVASWRTVDFIEISGGDYENPEFMLNPSSVTSAKNPRQAFFAHFSSKLMKELSSVTSSDQCAPLILLTGGLRSPDHLYTALRNDHAHLLGIGRASVLCPNLPTVLKRRRAAEADFSSDVTPFKPEPDLRFWPSGREPWRCIHRHFPKVKLIGAGVGMAWYVVMIRRLAKGRIRRVDDQNGKKIEEQECFEPDYSIGGLGAITKMWVWIDAPELQQAKYTFLAIYVLILGLVWYLYLGCHSLLFDSY</sequence>
<evidence type="ECO:0000313" key="1">
    <source>
        <dbReference type="EMBL" id="KAJ3813256.1"/>
    </source>
</evidence>
<evidence type="ECO:0000313" key="2">
    <source>
        <dbReference type="Proteomes" id="UP001163835"/>
    </source>
</evidence>
<dbReference type="EMBL" id="MU794998">
    <property type="protein sequence ID" value="KAJ3813256.1"/>
    <property type="molecule type" value="Genomic_DNA"/>
</dbReference>
<organism evidence="1 2">
    <name type="scientific">Lentinula aff. lateritia</name>
    <dbReference type="NCBI Taxonomy" id="2804960"/>
    <lineage>
        <taxon>Eukaryota</taxon>
        <taxon>Fungi</taxon>
        <taxon>Dikarya</taxon>
        <taxon>Basidiomycota</taxon>
        <taxon>Agaricomycotina</taxon>
        <taxon>Agaricomycetes</taxon>
        <taxon>Agaricomycetidae</taxon>
        <taxon>Agaricales</taxon>
        <taxon>Marasmiineae</taxon>
        <taxon>Omphalotaceae</taxon>
        <taxon>Lentinula</taxon>
    </lineage>
</organism>
<comment type="caution">
    <text evidence="1">The sequence shown here is derived from an EMBL/GenBank/DDBJ whole genome shotgun (WGS) entry which is preliminary data.</text>
</comment>
<name>A0ACC1U8X3_9AGAR</name>
<gene>
    <name evidence="1" type="ORF">F5876DRAFT_35504</name>
</gene>
<accession>A0ACC1U8X3</accession>
<dbReference type="Proteomes" id="UP001163835">
    <property type="component" value="Unassembled WGS sequence"/>
</dbReference>
<protein>
    <submittedName>
        <fullName evidence="1">Uncharacterized protein</fullName>
    </submittedName>
</protein>
<reference evidence="1" key="1">
    <citation type="submission" date="2022-09" db="EMBL/GenBank/DDBJ databases">
        <title>A Global Phylogenomic Analysis of the Shiitake Genus Lentinula.</title>
        <authorList>
            <consortium name="DOE Joint Genome Institute"/>
            <person name="Sierra-Patev S."/>
            <person name="Min B."/>
            <person name="Naranjo-Ortiz M."/>
            <person name="Looney B."/>
            <person name="Konkel Z."/>
            <person name="Slot J.C."/>
            <person name="Sakamoto Y."/>
            <person name="Steenwyk J.L."/>
            <person name="Rokas A."/>
            <person name="Carro J."/>
            <person name="Camarero S."/>
            <person name="Ferreira P."/>
            <person name="Molpeceres G."/>
            <person name="Ruiz-Duenas F.J."/>
            <person name="Serrano A."/>
            <person name="Henrissat B."/>
            <person name="Drula E."/>
            <person name="Hughes K.W."/>
            <person name="Mata J.L."/>
            <person name="Ishikawa N.K."/>
            <person name="Vargas-Isla R."/>
            <person name="Ushijima S."/>
            <person name="Smith C.A."/>
            <person name="Ahrendt S."/>
            <person name="Andreopoulos W."/>
            <person name="He G."/>
            <person name="Labutti K."/>
            <person name="Lipzen A."/>
            <person name="Ng V."/>
            <person name="Riley R."/>
            <person name="Sandor L."/>
            <person name="Barry K."/>
            <person name="Martinez A.T."/>
            <person name="Xiao Y."/>
            <person name="Gibbons J.G."/>
            <person name="Terashima K."/>
            <person name="Grigoriev I.V."/>
            <person name="Hibbett D.S."/>
        </authorList>
    </citation>
    <scope>NUCLEOTIDE SEQUENCE</scope>
    <source>
        <strain evidence="1">TMI1499</strain>
    </source>
</reference>
<proteinExistence type="predicted"/>
<keyword evidence="2" id="KW-1185">Reference proteome</keyword>